<reference evidence="1 2" key="1">
    <citation type="submission" date="2019-01" db="EMBL/GenBank/DDBJ databases">
        <title>Draft Genome and Complete Hox-Cluster Characterization of the Sterlet Sturgeon (Acipenser ruthenus).</title>
        <authorList>
            <person name="Wei Q."/>
        </authorList>
    </citation>
    <scope>NUCLEOTIDE SEQUENCE [LARGE SCALE GENOMIC DNA]</scope>
    <source>
        <strain evidence="1">WHYD16114868_AA</strain>
        <tissue evidence="1">Blood</tissue>
    </source>
</reference>
<gene>
    <name evidence="1" type="ORF">EOD39_21880</name>
</gene>
<dbReference type="PANTHER" id="PTHR36649:SF28">
    <property type="entry name" value="UBIQUITIN-LIKE DOMAIN-CONTAINING PROTEIN"/>
    <property type="match status" value="1"/>
</dbReference>
<evidence type="ECO:0008006" key="3">
    <source>
        <dbReference type="Google" id="ProtNLM"/>
    </source>
</evidence>
<proteinExistence type="predicted"/>
<organism evidence="1 2">
    <name type="scientific">Acipenser ruthenus</name>
    <name type="common">Sterlet sturgeon</name>
    <dbReference type="NCBI Taxonomy" id="7906"/>
    <lineage>
        <taxon>Eukaryota</taxon>
        <taxon>Metazoa</taxon>
        <taxon>Chordata</taxon>
        <taxon>Craniata</taxon>
        <taxon>Vertebrata</taxon>
        <taxon>Euteleostomi</taxon>
        <taxon>Actinopterygii</taxon>
        <taxon>Chondrostei</taxon>
        <taxon>Acipenseriformes</taxon>
        <taxon>Acipenseridae</taxon>
        <taxon>Acipenser</taxon>
    </lineage>
</organism>
<comment type="caution">
    <text evidence="1">The sequence shown here is derived from an EMBL/GenBank/DDBJ whole genome shotgun (WGS) entry which is preliminary data.</text>
</comment>
<accession>A0A444URG3</accession>
<evidence type="ECO:0000313" key="1">
    <source>
        <dbReference type="EMBL" id="RXM90755.1"/>
    </source>
</evidence>
<dbReference type="Gene3D" id="3.90.175.10">
    <property type="entry name" value="Diphtheria Toxin, domain 1"/>
    <property type="match status" value="1"/>
</dbReference>
<keyword evidence="2" id="KW-1185">Reference proteome</keyword>
<dbReference type="EMBL" id="SCEB01013484">
    <property type="protein sequence ID" value="RXM90755.1"/>
    <property type="molecule type" value="Genomic_DNA"/>
</dbReference>
<evidence type="ECO:0000313" key="2">
    <source>
        <dbReference type="Proteomes" id="UP000289886"/>
    </source>
</evidence>
<dbReference type="AlphaFoldDB" id="A0A444URG3"/>
<protein>
    <recommendedName>
        <fullName evidence="3">PARP catalytic domain-containing protein</fullName>
    </recommendedName>
</protein>
<dbReference type="PANTHER" id="PTHR36649">
    <property type="entry name" value="UBIQUITIN-LIKE DOMAIN-CONTAINING PROTEIN"/>
    <property type="match status" value="1"/>
</dbReference>
<name>A0A444URG3_ACIRT</name>
<dbReference type="Proteomes" id="UP000289886">
    <property type="component" value="Unassembled WGS sequence"/>
</dbReference>
<dbReference type="SUPFAM" id="SSF56399">
    <property type="entry name" value="ADP-ribosylation"/>
    <property type="match status" value="1"/>
</dbReference>
<sequence length="302" mass="34933">MGIPVRSHSEHPGTVPQHKNLDLHNFHLYTLWTLRDPEDAVVQSKPGHVLIHTLFEPPSYIHIGEEKSYAELEADVQAKYNFDGVKMHHCKSPPESADRHRKIRPGDHKEFFALSHTLYVDLSNFFHPSYDYDFTGIRDNAVFERGGETYTRPCGWYRFALKVLDKYEDGNGWLGAQMARNSVTQSVPGEWPASYHGTNKDGAMKITKGYYKPGSRAAYGTGIYSTPNLKYAEEYSREFTDNDKIFKVVLQNRINPKKRKIVPEIPDYWLIETTKEEEKDEDVLRKHSRESIRPYGLLLKEV</sequence>